<protein>
    <recommendedName>
        <fullName evidence="2">MSL3 chromodomain-like domain-containing protein</fullName>
    </recommendedName>
</protein>
<dbReference type="SUPFAM" id="SSF54160">
    <property type="entry name" value="Chromo domain-like"/>
    <property type="match status" value="1"/>
</dbReference>
<comment type="caution">
    <text evidence="3">The sequence shown here is derived from an EMBL/GenBank/DDBJ whole genome shotgun (WGS) entry which is preliminary data.</text>
</comment>
<dbReference type="Pfam" id="PF22732">
    <property type="entry name" value="MSL3_chromo-like"/>
    <property type="match status" value="1"/>
</dbReference>
<feature type="non-terminal residue" evidence="3">
    <location>
        <position position="109"/>
    </location>
</feature>
<proteinExistence type="predicted"/>
<dbReference type="EMBL" id="JANBPK010001454">
    <property type="protein sequence ID" value="KAJ2923019.1"/>
    <property type="molecule type" value="Genomic_DNA"/>
</dbReference>
<dbReference type="OrthoDB" id="3015345at2759"/>
<reference evidence="3" key="1">
    <citation type="submission" date="2022-06" db="EMBL/GenBank/DDBJ databases">
        <title>Genome Sequence of Candolleomyces eurysporus.</title>
        <authorList>
            <person name="Buettner E."/>
        </authorList>
    </citation>
    <scope>NUCLEOTIDE SEQUENCE</scope>
    <source>
        <strain evidence="3">VTCC 930004</strain>
    </source>
</reference>
<evidence type="ECO:0000313" key="4">
    <source>
        <dbReference type="Proteomes" id="UP001140091"/>
    </source>
</evidence>
<evidence type="ECO:0000313" key="3">
    <source>
        <dbReference type="EMBL" id="KAJ2923019.1"/>
    </source>
</evidence>
<keyword evidence="4" id="KW-1185">Reference proteome</keyword>
<dbReference type="Gene3D" id="2.30.30.140">
    <property type="match status" value="1"/>
</dbReference>
<feature type="compositionally biased region" description="Low complexity" evidence="1">
    <location>
        <begin position="1"/>
        <end position="25"/>
    </location>
</feature>
<sequence>MATPATPTTTSTSSGLGPSGPGTTSVAPSTTNANPTNASIAHGPASALGAPGGGGPDVEYSLHERVLCYHGPLIYEAKVLRVQNMKEPSALTGHTGMHYYVHYKGWKHT</sequence>
<feature type="compositionally biased region" description="Polar residues" evidence="1">
    <location>
        <begin position="26"/>
        <end position="39"/>
    </location>
</feature>
<dbReference type="InterPro" id="IPR053820">
    <property type="entry name" value="MSL3_chromo-like"/>
</dbReference>
<dbReference type="InterPro" id="IPR016197">
    <property type="entry name" value="Chromo-like_dom_sf"/>
</dbReference>
<gene>
    <name evidence="3" type="ORF">H1R20_g14075</name>
</gene>
<name>A0A9W8MBX2_9AGAR</name>
<evidence type="ECO:0000256" key="1">
    <source>
        <dbReference type="SAM" id="MobiDB-lite"/>
    </source>
</evidence>
<dbReference type="AlphaFoldDB" id="A0A9W8MBX2"/>
<evidence type="ECO:0000259" key="2">
    <source>
        <dbReference type="Pfam" id="PF22732"/>
    </source>
</evidence>
<organism evidence="3 4">
    <name type="scientific">Candolleomyces eurysporus</name>
    <dbReference type="NCBI Taxonomy" id="2828524"/>
    <lineage>
        <taxon>Eukaryota</taxon>
        <taxon>Fungi</taxon>
        <taxon>Dikarya</taxon>
        <taxon>Basidiomycota</taxon>
        <taxon>Agaricomycotina</taxon>
        <taxon>Agaricomycetes</taxon>
        <taxon>Agaricomycetidae</taxon>
        <taxon>Agaricales</taxon>
        <taxon>Agaricineae</taxon>
        <taxon>Psathyrellaceae</taxon>
        <taxon>Candolleomyces</taxon>
    </lineage>
</organism>
<dbReference type="Proteomes" id="UP001140091">
    <property type="component" value="Unassembled WGS sequence"/>
</dbReference>
<accession>A0A9W8MBX2</accession>
<feature type="region of interest" description="Disordered" evidence="1">
    <location>
        <begin position="1"/>
        <end position="56"/>
    </location>
</feature>
<feature type="domain" description="MSL3 chromodomain-like" evidence="2">
    <location>
        <begin position="60"/>
        <end position="108"/>
    </location>
</feature>